<dbReference type="OrthoDB" id="10378967at2759"/>
<accession>A0A1Q9D2N2</accession>
<sequence>MHARPVRCSACRALEVCTTEAVAWVPLQPRKEMEFDLVAVLRIHKLILHLRARGHGDVRFQAVMKNVIHSLLSALLAGRNTGVMRGFESLLKKRETAHAIPEVIVTAEVIVKQPQADRMDEPPQRGASEEQESWQGHGHGAFPSMLQQTRMKPVPDGALSKFMTGIEGRPAPQVPGTWQSLVEAFACRLFGAWADLAKRAAADRALQKAEAYTVEIAATMRAAELRMRRAKRGMQALVGSTLTWLILQRVLLKWNFLVASEGAHWRSLPVPQCQDSQFSSRWRCSRRPQAAH</sequence>
<gene>
    <name evidence="2" type="ORF">AK812_SmicGene29107</name>
</gene>
<evidence type="ECO:0000313" key="2">
    <source>
        <dbReference type="EMBL" id="OLP89439.1"/>
    </source>
</evidence>
<name>A0A1Q9D2N2_SYMMI</name>
<reference evidence="2 3" key="1">
    <citation type="submission" date="2016-02" db="EMBL/GenBank/DDBJ databases">
        <title>Genome analysis of coral dinoflagellate symbionts highlights evolutionary adaptations to a symbiotic lifestyle.</title>
        <authorList>
            <person name="Aranda M."/>
            <person name="Li Y."/>
            <person name="Liew Y.J."/>
            <person name="Baumgarten S."/>
            <person name="Simakov O."/>
            <person name="Wilson M."/>
            <person name="Piel J."/>
            <person name="Ashoor H."/>
            <person name="Bougouffa S."/>
            <person name="Bajic V.B."/>
            <person name="Ryu T."/>
            <person name="Ravasi T."/>
            <person name="Bayer T."/>
            <person name="Micklem G."/>
            <person name="Kim H."/>
            <person name="Bhak J."/>
            <person name="Lajeunesse T.C."/>
            <person name="Voolstra C.R."/>
        </authorList>
    </citation>
    <scope>NUCLEOTIDE SEQUENCE [LARGE SCALE GENOMIC DNA]</scope>
    <source>
        <strain evidence="2 3">CCMP2467</strain>
    </source>
</reference>
<organism evidence="2 3">
    <name type="scientific">Symbiodinium microadriaticum</name>
    <name type="common">Dinoflagellate</name>
    <name type="synonym">Zooxanthella microadriatica</name>
    <dbReference type="NCBI Taxonomy" id="2951"/>
    <lineage>
        <taxon>Eukaryota</taxon>
        <taxon>Sar</taxon>
        <taxon>Alveolata</taxon>
        <taxon>Dinophyceae</taxon>
        <taxon>Suessiales</taxon>
        <taxon>Symbiodiniaceae</taxon>
        <taxon>Symbiodinium</taxon>
    </lineage>
</organism>
<proteinExistence type="predicted"/>
<feature type="region of interest" description="Disordered" evidence="1">
    <location>
        <begin position="115"/>
        <end position="143"/>
    </location>
</feature>
<dbReference type="AlphaFoldDB" id="A0A1Q9D2N2"/>
<evidence type="ECO:0000313" key="3">
    <source>
        <dbReference type="Proteomes" id="UP000186817"/>
    </source>
</evidence>
<keyword evidence="3" id="KW-1185">Reference proteome</keyword>
<evidence type="ECO:0000256" key="1">
    <source>
        <dbReference type="SAM" id="MobiDB-lite"/>
    </source>
</evidence>
<dbReference type="Proteomes" id="UP000186817">
    <property type="component" value="Unassembled WGS sequence"/>
</dbReference>
<comment type="caution">
    <text evidence="2">The sequence shown here is derived from an EMBL/GenBank/DDBJ whole genome shotgun (WGS) entry which is preliminary data.</text>
</comment>
<dbReference type="EMBL" id="LSRX01000760">
    <property type="protein sequence ID" value="OLP89439.1"/>
    <property type="molecule type" value="Genomic_DNA"/>
</dbReference>
<protein>
    <submittedName>
        <fullName evidence="2">Uncharacterized protein</fullName>
    </submittedName>
</protein>